<dbReference type="EMBL" id="CP042831">
    <property type="protein sequence ID" value="QEE50022.1"/>
    <property type="molecule type" value="Genomic_DNA"/>
</dbReference>
<sequence>MNLKLLISLKFIATILFLGIAAFCYYNTSKNEEAVENVNTIYRQQDKFRELEKVMSPSDSTGIVKLHALMEENRLEIKRQIEIADSIPDFFYSMCLYVCLIAGSAIVSSLDNKIEQEKKTINDNGKML</sequence>
<evidence type="ECO:0000313" key="3">
    <source>
        <dbReference type="Proteomes" id="UP000321222"/>
    </source>
</evidence>
<dbReference type="AlphaFoldDB" id="A0A5B9FYQ0"/>
<evidence type="ECO:0000313" key="2">
    <source>
        <dbReference type="EMBL" id="QEE50022.1"/>
    </source>
</evidence>
<feature type="transmembrane region" description="Helical" evidence="1">
    <location>
        <begin position="7"/>
        <end position="28"/>
    </location>
</feature>
<organism evidence="2 3">
    <name type="scientific">Flavobacterium alkalisoli</name>
    <dbReference type="NCBI Taxonomy" id="2602769"/>
    <lineage>
        <taxon>Bacteria</taxon>
        <taxon>Pseudomonadati</taxon>
        <taxon>Bacteroidota</taxon>
        <taxon>Flavobacteriia</taxon>
        <taxon>Flavobacteriales</taxon>
        <taxon>Flavobacteriaceae</taxon>
        <taxon>Flavobacterium</taxon>
    </lineage>
</organism>
<name>A0A5B9FYQ0_9FLAO</name>
<protein>
    <submittedName>
        <fullName evidence="2">Uncharacterized protein</fullName>
    </submittedName>
</protein>
<reference evidence="2 3" key="1">
    <citation type="submission" date="2019-08" db="EMBL/GenBank/DDBJ databases">
        <title>Flavobacterium alkalisoli sp. nov., isolated from rhizosphere soil of Suaeda salsa.</title>
        <authorList>
            <person name="Sun J.-Q."/>
            <person name="Xu L."/>
        </authorList>
    </citation>
    <scope>NUCLEOTIDE SEQUENCE [LARGE SCALE GENOMIC DNA]</scope>
    <source>
        <strain evidence="2 3">XS-5</strain>
    </source>
</reference>
<gene>
    <name evidence="2" type="ORF">FUA48_10650</name>
</gene>
<keyword evidence="3" id="KW-1185">Reference proteome</keyword>
<proteinExistence type="predicted"/>
<dbReference type="RefSeq" id="WP_147583514.1">
    <property type="nucleotide sequence ID" value="NZ_CP042831.1"/>
</dbReference>
<keyword evidence="1" id="KW-0812">Transmembrane</keyword>
<feature type="transmembrane region" description="Helical" evidence="1">
    <location>
        <begin position="90"/>
        <end position="110"/>
    </location>
</feature>
<evidence type="ECO:0000256" key="1">
    <source>
        <dbReference type="SAM" id="Phobius"/>
    </source>
</evidence>
<keyword evidence="1" id="KW-1133">Transmembrane helix</keyword>
<accession>A0A5B9FYQ0</accession>
<keyword evidence="1" id="KW-0472">Membrane</keyword>
<dbReference type="Proteomes" id="UP000321222">
    <property type="component" value="Chromosome"/>
</dbReference>
<dbReference type="KEGG" id="fak:FUA48_10650"/>